<comment type="similarity">
    <text evidence="1">Belongs to the terpene synthase family.</text>
</comment>
<dbReference type="InterPro" id="IPR034686">
    <property type="entry name" value="Terpene_cyclase-like_2"/>
</dbReference>
<proteinExistence type="inferred from homology"/>
<comment type="cofactor">
    <cofactor evidence="1">
        <name>Mg(2+)</name>
        <dbReference type="ChEBI" id="CHEBI:18420"/>
    </cofactor>
</comment>
<dbReference type="InterPro" id="IPR018490">
    <property type="entry name" value="cNMP-bd_dom_sf"/>
</dbReference>
<dbReference type="InterPro" id="IPR008949">
    <property type="entry name" value="Isoprenoid_synthase_dom_sf"/>
</dbReference>
<dbReference type="Proteomes" id="UP000283522">
    <property type="component" value="Unassembled WGS sequence"/>
</dbReference>
<dbReference type="SUPFAM" id="SSF51206">
    <property type="entry name" value="cAMP-binding domain-like"/>
    <property type="match status" value="1"/>
</dbReference>
<keyword evidence="1" id="KW-0460">Magnesium</keyword>
<dbReference type="EMBL" id="QXML01000017">
    <property type="protein sequence ID" value="RIW12100.1"/>
    <property type="molecule type" value="Genomic_DNA"/>
</dbReference>
<evidence type="ECO:0000313" key="2">
    <source>
        <dbReference type="EMBL" id="RIW12100.1"/>
    </source>
</evidence>
<dbReference type="SFLD" id="SFLDS00005">
    <property type="entry name" value="Isoprenoid_Synthase_Type_I"/>
    <property type="match status" value="1"/>
</dbReference>
<dbReference type="AlphaFoldDB" id="A0A418PLJ6"/>
<dbReference type="Pfam" id="PF19086">
    <property type="entry name" value="Terpene_syn_C_2"/>
    <property type="match status" value="1"/>
</dbReference>
<reference evidence="2 3" key="1">
    <citation type="submission" date="2018-09" db="EMBL/GenBank/DDBJ databases">
        <authorList>
            <person name="Wang X."/>
            <person name="Du Z."/>
        </authorList>
    </citation>
    <scope>NUCLEOTIDE SEQUENCE [LARGE SCALE GENOMIC DNA]</scope>
    <source>
        <strain evidence="2 3">N3</strain>
    </source>
</reference>
<comment type="caution">
    <text evidence="2">The sequence shown here is derived from an EMBL/GenBank/DDBJ whole genome shotgun (WGS) entry which is preliminary data.</text>
</comment>
<protein>
    <recommendedName>
        <fullName evidence="1">Terpene synthase</fullName>
        <ecNumber evidence="1">4.2.3.-</ecNumber>
    </recommendedName>
</protein>
<dbReference type="Gene3D" id="2.60.120.10">
    <property type="entry name" value="Jelly Rolls"/>
    <property type="match status" value="1"/>
</dbReference>
<dbReference type="PANTHER" id="PTHR35201">
    <property type="entry name" value="TERPENE SYNTHASE"/>
    <property type="match status" value="1"/>
</dbReference>
<dbReference type="RefSeq" id="WP_119479614.1">
    <property type="nucleotide sequence ID" value="NZ_QXML01000017.1"/>
</dbReference>
<gene>
    <name evidence="2" type="ORF">D0X99_19800</name>
</gene>
<dbReference type="InterPro" id="IPR014710">
    <property type="entry name" value="RmlC-like_jellyroll"/>
</dbReference>
<dbReference type="GO" id="GO:0046872">
    <property type="term" value="F:metal ion binding"/>
    <property type="evidence" value="ECO:0007669"/>
    <property type="project" value="UniProtKB-KW"/>
</dbReference>
<dbReference type="OrthoDB" id="2989600at2"/>
<organism evidence="2 3">
    <name type="scientific">Algoriphagus lacus</name>
    <dbReference type="NCBI Taxonomy" id="2056311"/>
    <lineage>
        <taxon>Bacteria</taxon>
        <taxon>Pseudomonadati</taxon>
        <taxon>Bacteroidota</taxon>
        <taxon>Cytophagia</taxon>
        <taxon>Cytophagales</taxon>
        <taxon>Cyclobacteriaceae</taxon>
        <taxon>Algoriphagus</taxon>
    </lineage>
</organism>
<dbReference type="SUPFAM" id="SSF48576">
    <property type="entry name" value="Terpenoid synthases"/>
    <property type="match status" value="1"/>
</dbReference>
<name>A0A418PLJ6_9BACT</name>
<sequence>MKTIMWDPLSLKTLLGLKGGPKDAEFRKLGEFMEVFELPVKSIIREAGVVETTSHLLLKGLVGMYFDRKLVRIYFPGDMFLDFESYSQQIPSRYQLKVLVDAQFTSLSFENEIKVLNEISDFKEISDHLKARVRNSNEEWAAFSQLPHLDRLRAFEKKFPSLRLIIPVNDLAGLLGVGRSTIIKLRKEDGYLAGKAKSDAELLKEITYPFNPLKHPQKKKLEALSLDWGYELHSFFVDLKEFSRFKNNQQASLSSFLYPEIDFHKGLWISKLFVWLFYLDDKTDRLSAGSKKAFWVLIEDWIRVYLKESKSNPPFLPSRVAAIVNAFQELWNELIHLDQVSETQIELIRTEILDHIKSSRVEAGFRDNNTLPTIEEYLGFRPHTSGAKLAVSLSCLEFQVDETVNASFWEKTAELRRLSTLLILMDNDLFSFKKEQAAGDHMNYIALLVKNEGISLAEAKEKVLEIRRSYFDAFMEQNRKWMEDFNPENHLILQKLKYIKYKISGTRHWSVEISKRYDK</sequence>
<dbReference type="EC" id="4.2.3.-" evidence="1"/>
<dbReference type="GO" id="GO:0010333">
    <property type="term" value="F:terpene synthase activity"/>
    <property type="evidence" value="ECO:0007669"/>
    <property type="project" value="InterPro"/>
</dbReference>
<dbReference type="SFLD" id="SFLDG01020">
    <property type="entry name" value="Terpene_Cyclase_Like_2"/>
    <property type="match status" value="1"/>
</dbReference>
<accession>A0A418PLJ6</accession>
<keyword evidence="1" id="KW-0479">Metal-binding</keyword>
<keyword evidence="3" id="KW-1185">Reference proteome</keyword>
<evidence type="ECO:0000313" key="3">
    <source>
        <dbReference type="Proteomes" id="UP000283522"/>
    </source>
</evidence>
<dbReference type="Gene3D" id="1.10.600.10">
    <property type="entry name" value="Farnesyl Diphosphate Synthase"/>
    <property type="match status" value="1"/>
</dbReference>
<evidence type="ECO:0000256" key="1">
    <source>
        <dbReference type="RuleBase" id="RU366034"/>
    </source>
</evidence>
<keyword evidence="1" id="KW-0456">Lyase</keyword>
<dbReference type="PANTHER" id="PTHR35201:SF4">
    <property type="entry name" value="BETA-PINACENE SYNTHASE-RELATED"/>
    <property type="match status" value="1"/>
</dbReference>